<accession>A0A8J2XS96</accession>
<organism evidence="9 10">
    <name type="scientific">Puia dinghuensis</name>
    <dbReference type="NCBI Taxonomy" id="1792502"/>
    <lineage>
        <taxon>Bacteria</taxon>
        <taxon>Pseudomonadati</taxon>
        <taxon>Bacteroidota</taxon>
        <taxon>Chitinophagia</taxon>
        <taxon>Chitinophagales</taxon>
        <taxon>Chitinophagaceae</taxon>
        <taxon>Puia</taxon>
    </lineage>
</organism>
<dbReference type="PROSITE" id="PS50928">
    <property type="entry name" value="ABC_TM1"/>
    <property type="match status" value="1"/>
</dbReference>
<feature type="transmembrane region" description="Helical" evidence="7">
    <location>
        <begin position="216"/>
        <end position="233"/>
    </location>
</feature>
<dbReference type="Gene3D" id="1.10.3720.10">
    <property type="entry name" value="MetI-like"/>
    <property type="match status" value="1"/>
</dbReference>
<dbReference type="PANTHER" id="PTHR30043">
    <property type="entry name" value="PHOSPHONATES TRANSPORT SYSTEM PERMEASE PROTEIN"/>
    <property type="match status" value="1"/>
</dbReference>
<evidence type="ECO:0000313" key="9">
    <source>
        <dbReference type="EMBL" id="GGB07354.1"/>
    </source>
</evidence>
<reference evidence="9" key="2">
    <citation type="submission" date="2020-09" db="EMBL/GenBank/DDBJ databases">
        <authorList>
            <person name="Sun Q."/>
            <person name="Zhou Y."/>
        </authorList>
    </citation>
    <scope>NUCLEOTIDE SEQUENCE</scope>
    <source>
        <strain evidence="9">CGMCC 1.15448</strain>
    </source>
</reference>
<dbReference type="AlphaFoldDB" id="A0A8J2XS96"/>
<comment type="caution">
    <text evidence="9">The sequence shown here is derived from an EMBL/GenBank/DDBJ whole genome shotgun (WGS) entry which is preliminary data.</text>
</comment>
<dbReference type="EMBL" id="BMJC01000003">
    <property type="protein sequence ID" value="GGB07354.1"/>
    <property type="molecule type" value="Genomic_DNA"/>
</dbReference>
<keyword evidence="4 7" id="KW-0812">Transmembrane</keyword>
<evidence type="ECO:0000256" key="2">
    <source>
        <dbReference type="ARBA" id="ARBA00022448"/>
    </source>
</evidence>
<keyword evidence="3" id="KW-1003">Cell membrane</keyword>
<feature type="transmembrane region" description="Helical" evidence="7">
    <location>
        <begin position="164"/>
        <end position="183"/>
    </location>
</feature>
<evidence type="ECO:0000256" key="5">
    <source>
        <dbReference type="ARBA" id="ARBA00022989"/>
    </source>
</evidence>
<reference evidence="9" key="1">
    <citation type="journal article" date="2014" name="Int. J. Syst. Evol. Microbiol.">
        <title>Complete genome sequence of Corynebacterium casei LMG S-19264T (=DSM 44701T), isolated from a smear-ripened cheese.</title>
        <authorList>
            <consortium name="US DOE Joint Genome Institute (JGI-PGF)"/>
            <person name="Walter F."/>
            <person name="Albersmeier A."/>
            <person name="Kalinowski J."/>
            <person name="Ruckert C."/>
        </authorList>
    </citation>
    <scope>NUCLEOTIDE SEQUENCE</scope>
    <source>
        <strain evidence="9">CGMCC 1.15448</strain>
    </source>
</reference>
<dbReference type="InterPro" id="IPR035906">
    <property type="entry name" value="MetI-like_sf"/>
</dbReference>
<protein>
    <submittedName>
        <fullName evidence="9">Phosphonate ABC transporter permease</fullName>
    </submittedName>
</protein>
<dbReference type="NCBIfam" id="TIGR01097">
    <property type="entry name" value="PhnE"/>
    <property type="match status" value="1"/>
</dbReference>
<feature type="transmembrane region" description="Helical" evidence="7">
    <location>
        <begin position="59"/>
        <end position="81"/>
    </location>
</feature>
<feature type="domain" description="ABC transmembrane type-1" evidence="8">
    <location>
        <begin position="55"/>
        <end position="237"/>
    </location>
</feature>
<dbReference type="CDD" id="cd06261">
    <property type="entry name" value="TM_PBP2"/>
    <property type="match status" value="1"/>
</dbReference>
<evidence type="ECO:0000256" key="7">
    <source>
        <dbReference type="RuleBase" id="RU363032"/>
    </source>
</evidence>
<proteinExistence type="inferred from homology"/>
<dbReference type="GO" id="GO:0015416">
    <property type="term" value="F:ABC-type phosphonate transporter activity"/>
    <property type="evidence" value="ECO:0007669"/>
    <property type="project" value="InterPro"/>
</dbReference>
<dbReference type="PANTHER" id="PTHR30043:SF1">
    <property type="entry name" value="ABC TRANSPORT SYSTEM PERMEASE PROTEIN P69"/>
    <property type="match status" value="1"/>
</dbReference>
<dbReference type="Pfam" id="PF00528">
    <property type="entry name" value="BPD_transp_1"/>
    <property type="match status" value="1"/>
</dbReference>
<keyword evidence="2 7" id="KW-0813">Transport</keyword>
<dbReference type="GO" id="GO:0005886">
    <property type="term" value="C:plasma membrane"/>
    <property type="evidence" value="ECO:0007669"/>
    <property type="project" value="UniProtKB-SubCell"/>
</dbReference>
<name>A0A8J2XS96_9BACT</name>
<evidence type="ECO:0000256" key="4">
    <source>
        <dbReference type="ARBA" id="ARBA00022692"/>
    </source>
</evidence>
<keyword evidence="5 7" id="KW-1133">Transmembrane helix</keyword>
<evidence type="ECO:0000259" key="8">
    <source>
        <dbReference type="PROSITE" id="PS50928"/>
    </source>
</evidence>
<comment type="similarity">
    <text evidence="7">Belongs to the binding-protein-dependent transport system permease family.</text>
</comment>
<comment type="subcellular location">
    <subcellularLocation>
        <location evidence="1 7">Cell membrane</location>
        <topology evidence="1 7">Multi-pass membrane protein</topology>
    </subcellularLocation>
</comment>
<evidence type="ECO:0000256" key="1">
    <source>
        <dbReference type="ARBA" id="ARBA00004651"/>
    </source>
</evidence>
<dbReference type="InterPro" id="IPR000515">
    <property type="entry name" value="MetI-like"/>
</dbReference>
<sequence>MLLVAAGILLLAEGAAWVCGARWGLLFKGIASSTDLLVQLSSPDWSAFADLVQPALNSVFIAIVGTVAGTVISLVFALLAASNLTPPWIRQPVRALLGLERALPEIVILLFLVAAFGLGPFAGVLALAIGSVGMLGKLIADAIEELDPVSIEAIQAVGATRVQVVVFGVIQPIVPSIISFALFRFEYSIRLSVVLGAVGAGGIGLELYRSFVQLDYGRATASLIVTLLLVFLSERLSGFLRKRIKEGGRFQ</sequence>
<gene>
    <name evidence="9" type="ORF">GCM10011511_33560</name>
</gene>
<evidence type="ECO:0000256" key="3">
    <source>
        <dbReference type="ARBA" id="ARBA00022475"/>
    </source>
</evidence>
<feature type="transmembrane region" description="Helical" evidence="7">
    <location>
        <begin position="102"/>
        <end position="129"/>
    </location>
</feature>
<evidence type="ECO:0000313" key="10">
    <source>
        <dbReference type="Proteomes" id="UP000607559"/>
    </source>
</evidence>
<evidence type="ECO:0000256" key="6">
    <source>
        <dbReference type="ARBA" id="ARBA00023136"/>
    </source>
</evidence>
<keyword evidence="6 7" id="KW-0472">Membrane</keyword>
<dbReference type="SUPFAM" id="SSF161098">
    <property type="entry name" value="MetI-like"/>
    <property type="match status" value="1"/>
</dbReference>
<keyword evidence="10" id="KW-1185">Reference proteome</keyword>
<dbReference type="Proteomes" id="UP000607559">
    <property type="component" value="Unassembled WGS sequence"/>
</dbReference>
<dbReference type="InterPro" id="IPR005769">
    <property type="entry name" value="PhnE/PtxC"/>
</dbReference>
<feature type="transmembrane region" description="Helical" evidence="7">
    <location>
        <begin position="190"/>
        <end position="210"/>
    </location>
</feature>